<evidence type="ECO:0000256" key="13">
    <source>
        <dbReference type="ARBA" id="ARBA00022842"/>
    </source>
</evidence>
<evidence type="ECO:0000256" key="6">
    <source>
        <dbReference type="ARBA" id="ARBA00013023"/>
    </source>
</evidence>
<evidence type="ECO:0000256" key="22">
    <source>
        <dbReference type="PIRNR" id="PIRNR001563"/>
    </source>
</evidence>
<proteinExistence type="inferred from homology"/>
<keyword evidence="13" id="KW-0460">Magnesium</keyword>
<evidence type="ECO:0000256" key="15">
    <source>
        <dbReference type="ARBA" id="ARBA00030048"/>
    </source>
</evidence>
<evidence type="ECO:0000256" key="18">
    <source>
        <dbReference type="ARBA" id="ARBA00047493"/>
    </source>
</evidence>
<protein>
    <recommendedName>
        <fullName evidence="8">Dihydrofolate synthase/folylpolyglutamate synthase</fullName>
        <ecNumber evidence="6">6.3.2.12</ecNumber>
        <ecNumber evidence="7">6.3.2.17</ecNumber>
    </recommendedName>
    <alternativeName>
        <fullName evidence="17">Folylpoly-gamma-glutamate synthetase-dihydrofolate synthetase</fullName>
    </alternativeName>
    <alternativeName>
        <fullName evidence="15">Folylpolyglutamate synthetase</fullName>
    </alternativeName>
    <alternativeName>
        <fullName evidence="16">Tetrahydrofolylpolyglutamate synthase</fullName>
    </alternativeName>
</protein>
<keyword evidence="14" id="KW-0289">Folate biosynthesis</keyword>
<dbReference type="GO" id="GO:0046872">
    <property type="term" value="F:metal ion binding"/>
    <property type="evidence" value="ECO:0007669"/>
    <property type="project" value="UniProtKB-KW"/>
</dbReference>
<dbReference type="InterPro" id="IPR013221">
    <property type="entry name" value="Mur_ligase_cen"/>
</dbReference>
<comment type="cofactor">
    <cofactor evidence="1">
        <name>Mg(2+)</name>
        <dbReference type="ChEBI" id="CHEBI:18420"/>
    </cofactor>
</comment>
<comment type="similarity">
    <text evidence="5 22">Belongs to the folylpolyglutamate synthase family.</text>
</comment>
<dbReference type="EMBL" id="AP025314">
    <property type="protein sequence ID" value="BDD09266.1"/>
    <property type="molecule type" value="Genomic_DNA"/>
</dbReference>
<dbReference type="Proteomes" id="UP001348817">
    <property type="component" value="Chromosome"/>
</dbReference>
<evidence type="ECO:0000256" key="1">
    <source>
        <dbReference type="ARBA" id="ARBA00001946"/>
    </source>
</evidence>
<evidence type="ECO:0000256" key="20">
    <source>
        <dbReference type="ARBA" id="ARBA00049035"/>
    </source>
</evidence>
<dbReference type="GO" id="GO:0046656">
    <property type="term" value="P:folic acid biosynthetic process"/>
    <property type="evidence" value="ECO:0007669"/>
    <property type="project" value="UniProtKB-KW"/>
</dbReference>
<evidence type="ECO:0000256" key="10">
    <source>
        <dbReference type="ARBA" id="ARBA00022723"/>
    </source>
</evidence>
<dbReference type="GO" id="GO:0005524">
    <property type="term" value="F:ATP binding"/>
    <property type="evidence" value="ECO:0007669"/>
    <property type="project" value="UniProtKB-KW"/>
</dbReference>
<organism evidence="25 26">
    <name type="scientific">Fulvitalea axinellae</name>
    <dbReference type="NCBI Taxonomy" id="1182444"/>
    <lineage>
        <taxon>Bacteria</taxon>
        <taxon>Pseudomonadati</taxon>
        <taxon>Bacteroidota</taxon>
        <taxon>Cytophagia</taxon>
        <taxon>Cytophagales</taxon>
        <taxon>Persicobacteraceae</taxon>
        <taxon>Fulvitalea</taxon>
    </lineage>
</organism>
<comment type="pathway">
    <text evidence="3">Cofactor biosynthesis; tetrahydrofolate biosynthesis; 7,8-dihydrofolate from 2-amino-4-hydroxy-6-hydroxymethyl-7,8-dihydropteridine diphosphate and 4-aminobenzoate: step 2/2.</text>
</comment>
<dbReference type="InterPro" id="IPR004101">
    <property type="entry name" value="Mur_ligase_C"/>
</dbReference>
<dbReference type="InterPro" id="IPR036565">
    <property type="entry name" value="Mur-like_cat_sf"/>
</dbReference>
<dbReference type="GO" id="GO:0008841">
    <property type="term" value="F:dihydrofolate synthase activity"/>
    <property type="evidence" value="ECO:0007669"/>
    <property type="project" value="UniProtKB-EC"/>
</dbReference>
<evidence type="ECO:0000256" key="5">
    <source>
        <dbReference type="ARBA" id="ARBA00008276"/>
    </source>
</evidence>
<evidence type="ECO:0000256" key="4">
    <source>
        <dbReference type="ARBA" id="ARBA00005150"/>
    </source>
</evidence>
<comment type="catalytic activity">
    <reaction evidence="21">
        <text>7,8-dihydropteroate + L-glutamate + ATP = 7,8-dihydrofolate + ADP + phosphate + H(+)</text>
        <dbReference type="Rhea" id="RHEA:23584"/>
        <dbReference type="ChEBI" id="CHEBI:15378"/>
        <dbReference type="ChEBI" id="CHEBI:17839"/>
        <dbReference type="ChEBI" id="CHEBI:29985"/>
        <dbReference type="ChEBI" id="CHEBI:30616"/>
        <dbReference type="ChEBI" id="CHEBI:43474"/>
        <dbReference type="ChEBI" id="CHEBI:57451"/>
        <dbReference type="ChEBI" id="CHEBI:456216"/>
        <dbReference type="EC" id="6.3.2.12"/>
    </reaction>
</comment>
<dbReference type="PANTHER" id="PTHR11136">
    <property type="entry name" value="FOLYLPOLYGLUTAMATE SYNTHASE-RELATED"/>
    <property type="match status" value="1"/>
</dbReference>
<dbReference type="InterPro" id="IPR018109">
    <property type="entry name" value="Folylpolyglutamate_synth_CS"/>
</dbReference>
<dbReference type="NCBIfam" id="TIGR01499">
    <property type="entry name" value="folC"/>
    <property type="match status" value="1"/>
</dbReference>
<evidence type="ECO:0000259" key="23">
    <source>
        <dbReference type="Pfam" id="PF02875"/>
    </source>
</evidence>
<feature type="domain" description="Mur ligase central" evidence="24">
    <location>
        <begin position="51"/>
        <end position="265"/>
    </location>
</feature>
<evidence type="ECO:0000256" key="9">
    <source>
        <dbReference type="ARBA" id="ARBA00022598"/>
    </source>
</evidence>
<dbReference type="InterPro" id="IPR001645">
    <property type="entry name" value="Folylpolyglutamate_synth"/>
</dbReference>
<dbReference type="GO" id="GO:0004326">
    <property type="term" value="F:tetrahydrofolylpolyglutamate synthase activity"/>
    <property type="evidence" value="ECO:0007669"/>
    <property type="project" value="UniProtKB-EC"/>
</dbReference>
<reference evidence="25 26" key="1">
    <citation type="submission" date="2021-12" db="EMBL/GenBank/DDBJ databases">
        <title>Genome sequencing of bacteria with rrn-lacking chromosome and rrn-plasmid.</title>
        <authorList>
            <person name="Anda M."/>
            <person name="Iwasaki W."/>
        </authorList>
    </citation>
    <scope>NUCLEOTIDE SEQUENCE [LARGE SCALE GENOMIC DNA]</scope>
    <source>
        <strain evidence="25 26">DSM 100852</strain>
    </source>
</reference>
<dbReference type="Gene3D" id="3.90.190.20">
    <property type="entry name" value="Mur ligase, C-terminal domain"/>
    <property type="match status" value="1"/>
</dbReference>
<dbReference type="PIRSF" id="PIRSF001563">
    <property type="entry name" value="Folylpolyglu_synth"/>
    <property type="match status" value="1"/>
</dbReference>
<name>A0AAU9D8P4_9BACT</name>
<dbReference type="EC" id="6.3.2.12" evidence="6"/>
<dbReference type="SUPFAM" id="SSF53244">
    <property type="entry name" value="MurD-like peptide ligases, peptide-binding domain"/>
    <property type="match status" value="1"/>
</dbReference>
<gene>
    <name evidence="25" type="ORF">FUAX_16980</name>
</gene>
<dbReference type="PROSITE" id="PS01011">
    <property type="entry name" value="FOLYLPOLYGLU_SYNT_1"/>
    <property type="match status" value="1"/>
</dbReference>
<evidence type="ECO:0000256" key="21">
    <source>
        <dbReference type="ARBA" id="ARBA00049161"/>
    </source>
</evidence>
<dbReference type="Gene3D" id="3.40.1190.10">
    <property type="entry name" value="Mur-like, catalytic domain"/>
    <property type="match status" value="1"/>
</dbReference>
<comment type="catalytic activity">
    <reaction evidence="19">
        <text>10-formyltetrahydrofolyl-(gamma-L-Glu)(n) + L-glutamate + ATP = 10-formyltetrahydrofolyl-(gamma-L-Glu)(n+1) + ADP + phosphate + H(+)</text>
        <dbReference type="Rhea" id="RHEA:51904"/>
        <dbReference type="Rhea" id="RHEA-COMP:13088"/>
        <dbReference type="Rhea" id="RHEA-COMP:14300"/>
        <dbReference type="ChEBI" id="CHEBI:15378"/>
        <dbReference type="ChEBI" id="CHEBI:29985"/>
        <dbReference type="ChEBI" id="CHEBI:30616"/>
        <dbReference type="ChEBI" id="CHEBI:43474"/>
        <dbReference type="ChEBI" id="CHEBI:134413"/>
        <dbReference type="ChEBI" id="CHEBI:456216"/>
        <dbReference type="EC" id="6.3.2.17"/>
    </reaction>
</comment>
<feature type="domain" description="Mur ligase C-terminal" evidence="23">
    <location>
        <begin position="297"/>
        <end position="414"/>
    </location>
</feature>
<dbReference type="AlphaFoldDB" id="A0AAU9D8P4"/>
<comment type="catalytic activity">
    <reaction evidence="20">
        <text>(6R)-5,10-methylenetetrahydrofolyl-(gamma-L-Glu)(n) + L-glutamate + ATP = (6R)-5,10-methylenetetrahydrofolyl-(gamma-L-Glu)(n+1) + ADP + phosphate + H(+)</text>
        <dbReference type="Rhea" id="RHEA:51912"/>
        <dbReference type="Rhea" id="RHEA-COMP:13257"/>
        <dbReference type="Rhea" id="RHEA-COMP:13258"/>
        <dbReference type="ChEBI" id="CHEBI:15378"/>
        <dbReference type="ChEBI" id="CHEBI:29985"/>
        <dbReference type="ChEBI" id="CHEBI:30616"/>
        <dbReference type="ChEBI" id="CHEBI:43474"/>
        <dbReference type="ChEBI" id="CHEBI:136572"/>
        <dbReference type="ChEBI" id="CHEBI:456216"/>
        <dbReference type="EC" id="6.3.2.17"/>
    </reaction>
</comment>
<evidence type="ECO:0000313" key="25">
    <source>
        <dbReference type="EMBL" id="BDD09266.1"/>
    </source>
</evidence>
<comment type="function">
    <text evidence="2">Functions in two distinct reactions of the de novo folate biosynthetic pathway. Catalyzes the addition of a glutamate residue to dihydropteroate (7,8-dihydropteroate or H2Pte) to form dihydrofolate (7,8-dihydrofolate monoglutamate or H2Pte-Glu). Also catalyzes successive additions of L-glutamate to tetrahydrofolate or 10-formyltetrahydrofolate or 5,10-methylenetetrahydrofolate, leading to folylpolyglutamate derivatives.</text>
</comment>
<dbReference type="KEGG" id="fax:FUAX_16980"/>
<dbReference type="EC" id="6.3.2.17" evidence="7"/>
<evidence type="ECO:0000256" key="2">
    <source>
        <dbReference type="ARBA" id="ARBA00002714"/>
    </source>
</evidence>
<dbReference type="PANTHER" id="PTHR11136:SF0">
    <property type="entry name" value="DIHYDROFOLATE SYNTHETASE-RELATED"/>
    <property type="match status" value="1"/>
</dbReference>
<keyword evidence="11 22" id="KW-0547">Nucleotide-binding</keyword>
<keyword evidence="10" id="KW-0479">Metal-binding</keyword>
<dbReference type="Pfam" id="PF08245">
    <property type="entry name" value="Mur_ligase_M"/>
    <property type="match status" value="1"/>
</dbReference>
<evidence type="ECO:0000256" key="12">
    <source>
        <dbReference type="ARBA" id="ARBA00022840"/>
    </source>
</evidence>
<comment type="catalytic activity">
    <reaction evidence="18">
        <text>(6S)-5,6,7,8-tetrahydrofolyl-(gamma-L-Glu)(n) + L-glutamate + ATP = (6S)-5,6,7,8-tetrahydrofolyl-(gamma-L-Glu)(n+1) + ADP + phosphate + H(+)</text>
        <dbReference type="Rhea" id="RHEA:10580"/>
        <dbReference type="Rhea" id="RHEA-COMP:14738"/>
        <dbReference type="Rhea" id="RHEA-COMP:14740"/>
        <dbReference type="ChEBI" id="CHEBI:15378"/>
        <dbReference type="ChEBI" id="CHEBI:29985"/>
        <dbReference type="ChEBI" id="CHEBI:30616"/>
        <dbReference type="ChEBI" id="CHEBI:43474"/>
        <dbReference type="ChEBI" id="CHEBI:141005"/>
        <dbReference type="ChEBI" id="CHEBI:456216"/>
        <dbReference type="EC" id="6.3.2.17"/>
    </reaction>
</comment>
<keyword evidence="26" id="KW-1185">Reference proteome</keyword>
<keyword evidence="12 22" id="KW-0067">ATP-binding</keyword>
<dbReference type="RefSeq" id="WP_338394477.1">
    <property type="nucleotide sequence ID" value="NZ_AP025314.1"/>
</dbReference>
<evidence type="ECO:0000259" key="24">
    <source>
        <dbReference type="Pfam" id="PF08245"/>
    </source>
</evidence>
<dbReference type="Pfam" id="PF02875">
    <property type="entry name" value="Mur_ligase_C"/>
    <property type="match status" value="1"/>
</dbReference>
<evidence type="ECO:0000256" key="11">
    <source>
        <dbReference type="ARBA" id="ARBA00022741"/>
    </source>
</evidence>
<evidence type="ECO:0000313" key="26">
    <source>
        <dbReference type="Proteomes" id="UP001348817"/>
    </source>
</evidence>
<evidence type="ECO:0000256" key="3">
    <source>
        <dbReference type="ARBA" id="ARBA00004799"/>
    </source>
</evidence>
<dbReference type="PROSITE" id="PS01012">
    <property type="entry name" value="FOLYLPOLYGLU_SYNT_2"/>
    <property type="match status" value="1"/>
</dbReference>
<evidence type="ECO:0000256" key="17">
    <source>
        <dbReference type="ARBA" id="ARBA00032510"/>
    </source>
</evidence>
<sequence>MTYKEALMYLYAKLPMFQRQGATAYKKDLGNTLALLEALGNPHEKLVSVHVAGTNGKGSASHMIASVLRKAGYNVGLYTSPHLRSFTERVRINGQAISEQDVADFVTRLQGDIERIKPSFFEVTVAMAFDHFCNEGVDVAVVETGLGGRLDSTNVLSPVLSLITNIDYDHQALLGETLEEIAGEKAGIIKKGTPAVIGEKRPELRGVFEKKAGEVDAPLSFVEDNISVEALGDGKYTVQSPVYTGDLELDLKGEYQKDNLANALASLSELAKDTFKIPASAVQEGLSSVLSSTGLKGRWQVLGEEPKVICDTGHNVAGVTAIVSQLKKEKYGKLFVVWGMVSDKDACSVVDLLPKEATFILCQATVPRAMEANMLRREFQKAGLDGEVIPDVNEALSRAKTLAEPGDLIFVGGSTFVVAELECL</sequence>
<evidence type="ECO:0000256" key="8">
    <source>
        <dbReference type="ARBA" id="ARBA00019357"/>
    </source>
</evidence>
<dbReference type="FunFam" id="3.40.1190.10:FF:000011">
    <property type="entry name" value="Folylpolyglutamate synthase/dihydrofolate synthase"/>
    <property type="match status" value="1"/>
</dbReference>
<dbReference type="InterPro" id="IPR036615">
    <property type="entry name" value="Mur_ligase_C_dom_sf"/>
</dbReference>
<dbReference type="SUPFAM" id="SSF53623">
    <property type="entry name" value="MurD-like peptide ligases, catalytic domain"/>
    <property type="match status" value="1"/>
</dbReference>
<dbReference type="GO" id="GO:0005737">
    <property type="term" value="C:cytoplasm"/>
    <property type="evidence" value="ECO:0007669"/>
    <property type="project" value="TreeGrafter"/>
</dbReference>
<evidence type="ECO:0000256" key="16">
    <source>
        <dbReference type="ARBA" id="ARBA00030592"/>
    </source>
</evidence>
<evidence type="ECO:0000256" key="14">
    <source>
        <dbReference type="ARBA" id="ARBA00022909"/>
    </source>
</evidence>
<evidence type="ECO:0000256" key="7">
    <source>
        <dbReference type="ARBA" id="ARBA00013025"/>
    </source>
</evidence>
<accession>A0AAU9D8P4</accession>
<keyword evidence="9 22" id="KW-0436">Ligase</keyword>
<evidence type="ECO:0000256" key="19">
    <source>
        <dbReference type="ARBA" id="ARBA00047808"/>
    </source>
</evidence>
<comment type="pathway">
    <text evidence="4">Cofactor biosynthesis; tetrahydrofolylpolyglutamate biosynthesis.</text>
</comment>